<dbReference type="Pfam" id="PF03205">
    <property type="entry name" value="MobB"/>
    <property type="match status" value="1"/>
</dbReference>
<dbReference type="Gene3D" id="3.40.50.300">
    <property type="entry name" value="P-loop containing nucleotide triphosphate hydrolases"/>
    <property type="match status" value="1"/>
</dbReference>
<proteinExistence type="predicted"/>
<reference evidence="2 3" key="1">
    <citation type="submission" date="2024-03" db="EMBL/GenBank/DDBJ databases">
        <title>Human intestinal bacterial collection.</title>
        <authorList>
            <person name="Pauvert C."/>
            <person name="Hitch T.C.A."/>
            <person name="Clavel T."/>
        </authorList>
    </citation>
    <scope>NUCLEOTIDE SEQUENCE [LARGE SCALE GENOMIC DNA]</scope>
    <source>
        <strain evidence="2 3">CLA-AP-H27</strain>
    </source>
</reference>
<keyword evidence="3" id="KW-1185">Reference proteome</keyword>
<dbReference type="RefSeq" id="WP_349228659.1">
    <property type="nucleotide sequence ID" value="NZ_JBBMFJ010000005.1"/>
</dbReference>
<evidence type="ECO:0000313" key="3">
    <source>
        <dbReference type="Proteomes" id="UP001437460"/>
    </source>
</evidence>
<feature type="domain" description="Molybdopterin-guanine dinucleotide biosynthesis protein B (MobB)" evidence="1">
    <location>
        <begin position="3"/>
        <end position="75"/>
    </location>
</feature>
<dbReference type="InterPro" id="IPR027417">
    <property type="entry name" value="P-loop_NTPase"/>
</dbReference>
<gene>
    <name evidence="2" type="primary">mobB</name>
    <name evidence="2" type="ORF">WMO41_04000</name>
</gene>
<dbReference type="NCBIfam" id="TIGR00176">
    <property type="entry name" value="mobB"/>
    <property type="match status" value="1"/>
</dbReference>
<accession>A0ABV1HJL8</accession>
<comment type="caution">
    <text evidence="2">The sequence shown here is derived from an EMBL/GenBank/DDBJ whole genome shotgun (WGS) entry which is preliminary data.</text>
</comment>
<dbReference type="InterPro" id="IPR052539">
    <property type="entry name" value="MGD_biosynthesis_adapter"/>
</dbReference>
<sequence>MLFAISGVKNSGKTTLITKLIPILTEKGLKVATIKHDGHEFAPDVSGTDTWAHLQAGALGTAIFSDTKFMVVKQEAGEYGVIFRWLQIDMNKRGRWEEWNPVCDRLKTGVVWYLAWMYR</sequence>
<dbReference type="PANTHER" id="PTHR40072:SF1">
    <property type="entry name" value="MOLYBDOPTERIN-GUANINE DINUCLEOTIDE BIOSYNTHESIS ADAPTER PROTEIN"/>
    <property type="match status" value="1"/>
</dbReference>
<dbReference type="Proteomes" id="UP001437460">
    <property type="component" value="Unassembled WGS sequence"/>
</dbReference>
<organism evidence="2 3">
    <name type="scientific">Ventrimonas faecis</name>
    <dbReference type="NCBI Taxonomy" id="3133170"/>
    <lineage>
        <taxon>Bacteria</taxon>
        <taxon>Bacillati</taxon>
        <taxon>Bacillota</taxon>
        <taxon>Clostridia</taxon>
        <taxon>Lachnospirales</taxon>
        <taxon>Lachnospiraceae</taxon>
        <taxon>Ventrimonas</taxon>
    </lineage>
</organism>
<name>A0ABV1HJL8_9FIRM</name>
<protein>
    <submittedName>
        <fullName evidence="2">Molybdopterin-guanine dinucleotide biosynthesis protein B</fullName>
    </submittedName>
</protein>
<dbReference type="SUPFAM" id="SSF52540">
    <property type="entry name" value="P-loop containing nucleoside triphosphate hydrolases"/>
    <property type="match status" value="1"/>
</dbReference>
<evidence type="ECO:0000259" key="1">
    <source>
        <dbReference type="Pfam" id="PF03205"/>
    </source>
</evidence>
<dbReference type="EMBL" id="JBBMFJ010000005">
    <property type="protein sequence ID" value="MEQ2562334.1"/>
    <property type="molecule type" value="Genomic_DNA"/>
</dbReference>
<dbReference type="PANTHER" id="PTHR40072">
    <property type="entry name" value="MOLYBDOPTERIN-GUANINE DINUCLEOTIDE BIOSYNTHESIS ADAPTER PROTEIN-RELATED"/>
    <property type="match status" value="1"/>
</dbReference>
<dbReference type="InterPro" id="IPR004435">
    <property type="entry name" value="MobB_dom"/>
</dbReference>
<evidence type="ECO:0000313" key="2">
    <source>
        <dbReference type="EMBL" id="MEQ2562334.1"/>
    </source>
</evidence>